<dbReference type="RefSeq" id="WP_184192781.1">
    <property type="nucleotide sequence ID" value="NZ_JACHGW010000001.1"/>
</dbReference>
<organism evidence="1 2">
    <name type="scientific">Armatimonas rosea</name>
    <dbReference type="NCBI Taxonomy" id="685828"/>
    <lineage>
        <taxon>Bacteria</taxon>
        <taxon>Bacillati</taxon>
        <taxon>Armatimonadota</taxon>
        <taxon>Armatimonadia</taxon>
        <taxon>Armatimonadales</taxon>
        <taxon>Armatimonadaceae</taxon>
        <taxon>Armatimonas</taxon>
    </lineage>
</organism>
<keyword evidence="2" id="KW-1185">Reference proteome</keyword>
<protein>
    <recommendedName>
        <fullName evidence="3">Carbohydrate-binding domain-containing protein</fullName>
    </recommendedName>
</protein>
<gene>
    <name evidence="1" type="ORF">HNQ39_000927</name>
</gene>
<proteinExistence type="predicted"/>
<dbReference type="SUPFAM" id="SSF49344">
    <property type="entry name" value="CBD9-like"/>
    <property type="match status" value="1"/>
</dbReference>
<accession>A0A7W9SMN9</accession>
<dbReference type="EMBL" id="JACHGW010000001">
    <property type="protein sequence ID" value="MBB6049165.1"/>
    <property type="molecule type" value="Genomic_DNA"/>
</dbReference>
<evidence type="ECO:0000313" key="2">
    <source>
        <dbReference type="Proteomes" id="UP000520814"/>
    </source>
</evidence>
<dbReference type="Gene3D" id="2.60.40.1190">
    <property type="match status" value="1"/>
</dbReference>
<comment type="caution">
    <text evidence="1">The sequence shown here is derived from an EMBL/GenBank/DDBJ whole genome shotgun (WGS) entry which is preliminary data.</text>
</comment>
<sequence length="178" mass="19792">MPLIQGWQSEPTGLPAFAQLAWHDGRVWALGTLTDADVFNDATEDNQNTWEMGDVFEVFVRRSDSDAYTEAHVTPNGVRLHLRFPDRATIALARGGQLDGDTLKHDPSEIIARAWRTDEGWVGLLGVPVDAAPGDKIRVSVCRYDAHRDAEPDVASTSNHAECDFHRPDDWPEYTIPG</sequence>
<dbReference type="AlphaFoldDB" id="A0A7W9SMN9"/>
<evidence type="ECO:0008006" key="3">
    <source>
        <dbReference type="Google" id="ProtNLM"/>
    </source>
</evidence>
<reference evidence="1 2" key="1">
    <citation type="submission" date="2020-08" db="EMBL/GenBank/DDBJ databases">
        <title>Genomic Encyclopedia of Type Strains, Phase IV (KMG-IV): sequencing the most valuable type-strain genomes for metagenomic binning, comparative biology and taxonomic classification.</title>
        <authorList>
            <person name="Goeker M."/>
        </authorList>
    </citation>
    <scope>NUCLEOTIDE SEQUENCE [LARGE SCALE GENOMIC DNA]</scope>
    <source>
        <strain evidence="1 2">DSM 23562</strain>
    </source>
</reference>
<name>A0A7W9SMN9_ARMRO</name>
<evidence type="ECO:0000313" key="1">
    <source>
        <dbReference type="EMBL" id="MBB6049165.1"/>
    </source>
</evidence>
<dbReference type="Proteomes" id="UP000520814">
    <property type="component" value="Unassembled WGS sequence"/>
</dbReference>